<dbReference type="InterPro" id="IPR000246">
    <property type="entry name" value="Peptidase_T2"/>
</dbReference>
<protein>
    <recommendedName>
        <fullName evidence="5">Peptidase T2, asparaginase 2</fullName>
    </recommendedName>
</protein>
<dbReference type="PANTHER" id="PTHR10188:SF8">
    <property type="entry name" value="THREONINE ASPARTASE 1"/>
    <property type="match status" value="1"/>
</dbReference>
<gene>
    <name evidence="3" type="ORF">N7456_003644</name>
</gene>
<evidence type="ECO:0008006" key="5">
    <source>
        <dbReference type="Google" id="ProtNLM"/>
    </source>
</evidence>
<feature type="active site" description="Nucleophile" evidence="1">
    <location>
        <position position="284"/>
    </location>
</feature>
<dbReference type="SUPFAM" id="SSF56235">
    <property type="entry name" value="N-terminal nucleophile aminohydrolases (Ntn hydrolases)"/>
    <property type="match status" value="1"/>
</dbReference>
<dbReference type="InterPro" id="IPR037464">
    <property type="entry name" value="Taspase1"/>
</dbReference>
<evidence type="ECO:0000256" key="1">
    <source>
        <dbReference type="PIRSR" id="PIRSR600246-1"/>
    </source>
</evidence>
<name>A0A9W9FV62_9EURO</name>
<comment type="caution">
    <text evidence="3">The sequence shown here is derived from an EMBL/GenBank/DDBJ whole genome shotgun (WGS) entry which is preliminary data.</text>
</comment>
<dbReference type="PANTHER" id="PTHR10188">
    <property type="entry name" value="L-ASPARAGINASE"/>
    <property type="match status" value="1"/>
</dbReference>
<dbReference type="CDD" id="cd04514">
    <property type="entry name" value="Taspase1_like"/>
    <property type="match status" value="1"/>
</dbReference>
<sequence>MGKSKRMDDLCAVFVHAGAGYHSRENEKKHLSVCQLAVEAGMALLRHGGDAVDAVEIALTVLEDAPITNAGYGSNLTEKGVAECDACIVDHLGRSGAAGAVPNVKNPIQLARRIYEQAYRAPGMSRVPPNLLCGEGATDFAWNHNIVVVPSDAMITPMARSRWTDWTNDIINFERAHPQSDAEVQATYFRRPHNPSYSKIPGVRERIEAARAILPEVKESHPVKAQNFDGLDPRPSFHVPSSHDQINWTGFQAKTPKWTPEFRNFGEDSQVDDQFDDEDCVTDTVGAIAVDRHGNIAAGSSSGGIGMKFRGRIGPAALIGIGTHVFPVDPTDPDGTTVAVVASGTGEHIASSFAASKCAERIYYNQKVGPGGVYEQVTEEEAISAMIQNEFCGHPAVLNSEIAGSIGLMAVKKSCDGIGLFFAHNTESFALASLSSNDTVAQCVMSRNPKKASVAQGGLMFRPTYSSNGSDDRRKRIMA</sequence>
<dbReference type="EMBL" id="JAPQKH010000003">
    <property type="protein sequence ID" value="KAJ5106969.1"/>
    <property type="molecule type" value="Genomic_DNA"/>
</dbReference>
<dbReference type="GO" id="GO:0004298">
    <property type="term" value="F:threonine-type endopeptidase activity"/>
    <property type="evidence" value="ECO:0007669"/>
    <property type="project" value="InterPro"/>
</dbReference>
<feature type="site" description="Cleavage; by autolysis" evidence="2">
    <location>
        <begin position="283"/>
        <end position="284"/>
    </location>
</feature>
<dbReference type="AlphaFoldDB" id="A0A9W9FV62"/>
<dbReference type="Pfam" id="PF01112">
    <property type="entry name" value="Asparaginase_2"/>
    <property type="match status" value="2"/>
</dbReference>
<reference evidence="3" key="2">
    <citation type="journal article" date="2023" name="IMA Fungus">
        <title>Comparative genomic study of the Penicillium genus elucidates a diverse pangenome and 15 lateral gene transfer events.</title>
        <authorList>
            <person name="Petersen C."/>
            <person name="Sorensen T."/>
            <person name="Nielsen M.R."/>
            <person name="Sondergaard T.E."/>
            <person name="Sorensen J.L."/>
            <person name="Fitzpatrick D.A."/>
            <person name="Frisvad J.C."/>
            <person name="Nielsen K.L."/>
        </authorList>
    </citation>
    <scope>NUCLEOTIDE SEQUENCE</scope>
    <source>
        <strain evidence="3">IBT 30069</strain>
    </source>
</reference>
<dbReference type="Proteomes" id="UP001149165">
    <property type="component" value="Unassembled WGS sequence"/>
</dbReference>
<dbReference type="FunFam" id="3.60.20.30:FF:000007">
    <property type="entry name" value="Similar to threonine aspartase"/>
    <property type="match status" value="1"/>
</dbReference>
<accession>A0A9W9FV62</accession>
<evidence type="ECO:0000313" key="3">
    <source>
        <dbReference type="EMBL" id="KAJ5106969.1"/>
    </source>
</evidence>
<reference evidence="3" key="1">
    <citation type="submission" date="2022-11" db="EMBL/GenBank/DDBJ databases">
        <authorList>
            <person name="Petersen C."/>
        </authorList>
    </citation>
    <scope>NUCLEOTIDE SEQUENCE</scope>
    <source>
        <strain evidence="3">IBT 30069</strain>
    </source>
</reference>
<proteinExistence type="predicted"/>
<keyword evidence="4" id="KW-1185">Reference proteome</keyword>
<evidence type="ECO:0000256" key="2">
    <source>
        <dbReference type="PIRSR" id="PIRSR600246-3"/>
    </source>
</evidence>
<dbReference type="InterPro" id="IPR029055">
    <property type="entry name" value="Ntn_hydrolases_N"/>
</dbReference>
<evidence type="ECO:0000313" key="4">
    <source>
        <dbReference type="Proteomes" id="UP001149165"/>
    </source>
</evidence>
<dbReference type="Gene3D" id="3.60.20.30">
    <property type="entry name" value="(Glycosyl)asparaginase"/>
    <property type="match status" value="1"/>
</dbReference>
<organism evidence="3 4">
    <name type="scientific">Penicillium angulare</name>
    <dbReference type="NCBI Taxonomy" id="116970"/>
    <lineage>
        <taxon>Eukaryota</taxon>
        <taxon>Fungi</taxon>
        <taxon>Dikarya</taxon>
        <taxon>Ascomycota</taxon>
        <taxon>Pezizomycotina</taxon>
        <taxon>Eurotiomycetes</taxon>
        <taxon>Eurotiomycetidae</taxon>
        <taxon>Eurotiales</taxon>
        <taxon>Aspergillaceae</taxon>
        <taxon>Penicillium</taxon>
    </lineage>
</organism>
<dbReference type="GO" id="GO:0051604">
    <property type="term" value="P:protein maturation"/>
    <property type="evidence" value="ECO:0007669"/>
    <property type="project" value="TreeGrafter"/>
</dbReference>
<dbReference type="OrthoDB" id="77601at2759"/>
<dbReference type="GO" id="GO:0005737">
    <property type="term" value="C:cytoplasm"/>
    <property type="evidence" value="ECO:0007669"/>
    <property type="project" value="TreeGrafter"/>
</dbReference>